<feature type="domain" description="Helicase ATP-binding" evidence="13">
    <location>
        <begin position="32"/>
        <end position="203"/>
    </location>
</feature>
<evidence type="ECO:0000256" key="11">
    <source>
        <dbReference type="PROSITE-ProRule" id="PRU00552"/>
    </source>
</evidence>
<reference evidence="16 17" key="1">
    <citation type="submission" date="2016-02" db="EMBL/GenBank/DDBJ databases">
        <title>Genome sequence of Clostridium tepidiprofundi DSM 19306.</title>
        <authorList>
            <person name="Poehlein A."/>
            <person name="Daniel R."/>
        </authorList>
    </citation>
    <scope>NUCLEOTIDE SEQUENCE [LARGE SCALE GENOMIC DNA]</scope>
    <source>
        <strain evidence="16 17">DSM 19306</strain>
    </source>
</reference>
<dbReference type="InterPro" id="IPR005580">
    <property type="entry name" value="DbpA/CsdA_RNA-bd_dom"/>
</dbReference>
<evidence type="ECO:0000259" key="13">
    <source>
        <dbReference type="PROSITE" id="PS51192"/>
    </source>
</evidence>
<dbReference type="InterPro" id="IPR050547">
    <property type="entry name" value="DEAD_box_RNA_helicases"/>
</dbReference>
<dbReference type="SMART" id="SM00490">
    <property type="entry name" value="HELICc"/>
    <property type="match status" value="1"/>
</dbReference>
<dbReference type="Pfam" id="PF00270">
    <property type="entry name" value="DEAD"/>
    <property type="match status" value="1"/>
</dbReference>
<dbReference type="PANTHER" id="PTHR47963">
    <property type="entry name" value="DEAD-BOX ATP-DEPENDENT RNA HELICASE 47, MITOCHONDRIAL"/>
    <property type="match status" value="1"/>
</dbReference>
<dbReference type="CDD" id="cd00268">
    <property type="entry name" value="DEADc"/>
    <property type="match status" value="1"/>
</dbReference>
<keyword evidence="3 12" id="KW-0547">Nucleotide-binding</keyword>
<dbReference type="GO" id="GO:0003724">
    <property type="term" value="F:RNA helicase activity"/>
    <property type="evidence" value="ECO:0007669"/>
    <property type="project" value="UniProtKB-EC"/>
</dbReference>
<dbReference type="PROSITE" id="PS51192">
    <property type="entry name" value="HELICASE_ATP_BIND_1"/>
    <property type="match status" value="1"/>
</dbReference>
<comment type="similarity">
    <text evidence="8 12">Belongs to the DEAD box helicase family.</text>
</comment>
<dbReference type="PATRIC" id="fig|1121338.3.peg.326"/>
<dbReference type="GO" id="GO:0005524">
    <property type="term" value="F:ATP binding"/>
    <property type="evidence" value="ECO:0007669"/>
    <property type="project" value="UniProtKB-KW"/>
</dbReference>
<dbReference type="Gene3D" id="3.30.70.330">
    <property type="match status" value="1"/>
</dbReference>
<dbReference type="InterPro" id="IPR044742">
    <property type="entry name" value="DEAD/DEAH_RhlB"/>
</dbReference>
<dbReference type="Pfam" id="PF03880">
    <property type="entry name" value="DbpA"/>
    <property type="match status" value="1"/>
</dbReference>
<dbReference type="InterPro" id="IPR001650">
    <property type="entry name" value="Helicase_C-like"/>
</dbReference>
<feature type="domain" description="Helicase C-terminal" evidence="14">
    <location>
        <begin position="214"/>
        <end position="375"/>
    </location>
</feature>
<dbReference type="GO" id="GO:0033592">
    <property type="term" value="F:RNA strand annealing activity"/>
    <property type="evidence" value="ECO:0007669"/>
    <property type="project" value="TreeGrafter"/>
</dbReference>
<dbReference type="PROSITE" id="PS51195">
    <property type="entry name" value="Q_MOTIF"/>
    <property type="match status" value="1"/>
</dbReference>
<dbReference type="STRING" id="1121338.CLTEP_03220"/>
<evidence type="ECO:0000256" key="9">
    <source>
        <dbReference type="ARBA" id="ARBA00047984"/>
    </source>
</evidence>
<dbReference type="EMBL" id="LTBA01000001">
    <property type="protein sequence ID" value="KYH35929.1"/>
    <property type="molecule type" value="Genomic_DNA"/>
</dbReference>
<evidence type="ECO:0000256" key="12">
    <source>
        <dbReference type="RuleBase" id="RU000492"/>
    </source>
</evidence>
<dbReference type="CDD" id="cd12252">
    <property type="entry name" value="RRM_DbpA"/>
    <property type="match status" value="1"/>
</dbReference>
<evidence type="ECO:0000256" key="3">
    <source>
        <dbReference type="ARBA" id="ARBA00022741"/>
    </source>
</evidence>
<keyword evidence="7" id="KW-0346">Stress response</keyword>
<dbReference type="FunFam" id="3.40.50.300:FF:000108">
    <property type="entry name" value="ATP-dependent RNA helicase RhlE"/>
    <property type="match status" value="1"/>
</dbReference>
<dbReference type="GO" id="GO:0005829">
    <property type="term" value="C:cytosol"/>
    <property type="evidence" value="ECO:0007669"/>
    <property type="project" value="TreeGrafter"/>
</dbReference>
<evidence type="ECO:0000256" key="6">
    <source>
        <dbReference type="ARBA" id="ARBA00022840"/>
    </source>
</evidence>
<dbReference type="InterPro" id="IPR000629">
    <property type="entry name" value="RNA-helicase_DEAD-box_CS"/>
</dbReference>
<evidence type="ECO:0000313" key="17">
    <source>
        <dbReference type="Proteomes" id="UP000075531"/>
    </source>
</evidence>
<feature type="domain" description="DEAD-box RNA helicase Q" evidence="15">
    <location>
        <begin position="1"/>
        <end position="29"/>
    </location>
</feature>
<gene>
    <name evidence="16" type="primary">cshA_1</name>
    <name evidence="16" type="ORF">CLTEP_03220</name>
</gene>
<name>A0A151B7R1_9CLOT</name>
<comment type="caution">
    <text evidence="16">The sequence shown here is derived from an EMBL/GenBank/DDBJ whole genome shotgun (WGS) entry which is preliminary data.</text>
</comment>
<evidence type="ECO:0000259" key="15">
    <source>
        <dbReference type="PROSITE" id="PS51195"/>
    </source>
</evidence>
<feature type="short sequence motif" description="Q motif" evidence="11">
    <location>
        <begin position="1"/>
        <end position="29"/>
    </location>
</feature>
<keyword evidence="17" id="KW-1185">Reference proteome</keyword>
<evidence type="ECO:0000256" key="2">
    <source>
        <dbReference type="ARBA" id="ARBA00022490"/>
    </source>
</evidence>
<evidence type="ECO:0000256" key="8">
    <source>
        <dbReference type="ARBA" id="ARBA00038437"/>
    </source>
</evidence>
<dbReference type="InterPro" id="IPR012677">
    <property type="entry name" value="Nucleotide-bd_a/b_plait_sf"/>
</dbReference>
<organism evidence="16 17">
    <name type="scientific">Clostridium tepidiprofundi DSM 19306</name>
    <dbReference type="NCBI Taxonomy" id="1121338"/>
    <lineage>
        <taxon>Bacteria</taxon>
        <taxon>Bacillati</taxon>
        <taxon>Bacillota</taxon>
        <taxon>Clostridia</taxon>
        <taxon>Eubacteriales</taxon>
        <taxon>Clostridiaceae</taxon>
        <taxon>Clostridium</taxon>
    </lineage>
</organism>
<sequence length="535" mass="60558">MKFKELNILEELKKAVADMGFENATPIQSEAIPLILDNRDIIGQSQTGTGKTSAFGIPVLQKVSPKLKKTQAIILCPTRELSIQISEELKRLSKYVNGINILPIYGGQSINYQLKALKKGIHIIVGTPGRVMDHMRRKTIKFDNLNTIILDEADEMLNMGFREDIETILDEIEHEKQMILFSATMPKSILSLAKKYLNNPAVVKIANKQLTTPTIKQYYFEIPERQKFEALTRLIDFNNHKLSLVFCNTKKKVDDITEKLQASGYACDKIHGDMKQNLRLNVLRRFNSGTINILVATDVAARGIDIDDIEAVFNYDLPENEEYYVHRIGRTGRAGRKGSSYTFVSKGQYHKLKNIMNYTKKKIKKSNIPSVKDVNIAKINNLQDKIKTILLEDDMKNYIEIINNITDNNCSPTEIAAALLKMHIESQKVSNIDSNSYDSDTFDSTEDDMTRLYLNAGKEHKIQAKDILGAIAGEAKINGSEIGVIDIFDKFSFVEVPSHHVNKILDVMNRKKIKGKKISMEISNSKRRTTKKVAS</sequence>
<evidence type="ECO:0000259" key="14">
    <source>
        <dbReference type="PROSITE" id="PS51194"/>
    </source>
</evidence>
<dbReference type="Gene3D" id="3.40.50.300">
    <property type="entry name" value="P-loop containing nucleotide triphosphate hydrolases"/>
    <property type="match status" value="2"/>
</dbReference>
<evidence type="ECO:0000256" key="5">
    <source>
        <dbReference type="ARBA" id="ARBA00022806"/>
    </source>
</evidence>
<dbReference type="InterPro" id="IPR027417">
    <property type="entry name" value="P-loop_NTPase"/>
</dbReference>
<dbReference type="EC" id="3.6.4.13" evidence="1"/>
<dbReference type="InterPro" id="IPR011545">
    <property type="entry name" value="DEAD/DEAH_box_helicase_dom"/>
</dbReference>
<dbReference type="CDD" id="cd18787">
    <property type="entry name" value="SF2_C_DEAD"/>
    <property type="match status" value="1"/>
</dbReference>
<accession>A0A151B7R1</accession>
<dbReference type="Pfam" id="PF25399">
    <property type="entry name" value="DeaD_dimer"/>
    <property type="match status" value="1"/>
</dbReference>
<dbReference type="InterPro" id="IPR014001">
    <property type="entry name" value="Helicase_ATP-bd"/>
</dbReference>
<dbReference type="GO" id="GO:0009409">
    <property type="term" value="P:response to cold"/>
    <property type="evidence" value="ECO:0007669"/>
    <property type="project" value="TreeGrafter"/>
</dbReference>
<evidence type="ECO:0000313" key="16">
    <source>
        <dbReference type="EMBL" id="KYH35929.1"/>
    </source>
</evidence>
<dbReference type="RefSeq" id="WP_066821505.1">
    <property type="nucleotide sequence ID" value="NZ_LTBA01000001.1"/>
</dbReference>
<evidence type="ECO:0000256" key="4">
    <source>
        <dbReference type="ARBA" id="ARBA00022801"/>
    </source>
</evidence>
<dbReference type="PANTHER" id="PTHR47963:SF8">
    <property type="entry name" value="ATP-DEPENDENT RNA HELICASE DEAD"/>
    <property type="match status" value="1"/>
</dbReference>
<dbReference type="PROSITE" id="PS51194">
    <property type="entry name" value="HELICASE_CTER"/>
    <property type="match status" value="1"/>
</dbReference>
<dbReference type="InterPro" id="IPR057325">
    <property type="entry name" value="DeaD_dimer"/>
</dbReference>
<keyword evidence="2" id="KW-0963">Cytoplasm</keyword>
<dbReference type="Proteomes" id="UP000075531">
    <property type="component" value="Unassembled WGS sequence"/>
</dbReference>
<dbReference type="InterPro" id="IPR014014">
    <property type="entry name" value="RNA_helicase_DEAD_Q_motif"/>
</dbReference>
<evidence type="ECO:0000256" key="10">
    <source>
        <dbReference type="ARBA" id="ARBA00067932"/>
    </source>
</evidence>
<dbReference type="Pfam" id="PF00271">
    <property type="entry name" value="Helicase_C"/>
    <property type="match status" value="1"/>
</dbReference>
<dbReference type="OrthoDB" id="9805696at2"/>
<evidence type="ECO:0000256" key="1">
    <source>
        <dbReference type="ARBA" id="ARBA00012552"/>
    </source>
</evidence>
<dbReference type="GO" id="GO:0005840">
    <property type="term" value="C:ribosome"/>
    <property type="evidence" value="ECO:0007669"/>
    <property type="project" value="TreeGrafter"/>
</dbReference>
<keyword evidence="6 12" id="KW-0067">ATP-binding</keyword>
<dbReference type="GO" id="GO:0016887">
    <property type="term" value="F:ATP hydrolysis activity"/>
    <property type="evidence" value="ECO:0007669"/>
    <property type="project" value="RHEA"/>
</dbReference>
<proteinExistence type="inferred from homology"/>
<keyword evidence="4 12" id="KW-0378">Hydrolase</keyword>
<evidence type="ECO:0000256" key="7">
    <source>
        <dbReference type="ARBA" id="ARBA00023016"/>
    </source>
</evidence>
<dbReference type="SMART" id="SM00487">
    <property type="entry name" value="DEXDc"/>
    <property type="match status" value="1"/>
</dbReference>
<dbReference type="SUPFAM" id="SSF52540">
    <property type="entry name" value="P-loop containing nucleoside triphosphate hydrolases"/>
    <property type="match status" value="1"/>
</dbReference>
<keyword evidence="5 12" id="KW-0347">Helicase</keyword>
<dbReference type="AlphaFoldDB" id="A0A151B7R1"/>
<dbReference type="PROSITE" id="PS00039">
    <property type="entry name" value="DEAD_ATP_HELICASE"/>
    <property type="match status" value="1"/>
</dbReference>
<comment type="catalytic activity">
    <reaction evidence="9">
        <text>ATP + H2O = ADP + phosphate + H(+)</text>
        <dbReference type="Rhea" id="RHEA:13065"/>
        <dbReference type="ChEBI" id="CHEBI:15377"/>
        <dbReference type="ChEBI" id="CHEBI:15378"/>
        <dbReference type="ChEBI" id="CHEBI:30616"/>
        <dbReference type="ChEBI" id="CHEBI:43474"/>
        <dbReference type="ChEBI" id="CHEBI:456216"/>
        <dbReference type="EC" id="3.6.4.13"/>
    </reaction>
</comment>
<protein>
    <recommendedName>
        <fullName evidence="10">ATP-dependent RNA helicase CshA</fullName>
        <ecNumber evidence="1">3.6.4.13</ecNumber>
    </recommendedName>
</protein>